<proteinExistence type="predicted"/>
<reference evidence="1 2" key="1">
    <citation type="journal article" date="2017" name="Environ. Microbiol.">
        <title>Decay of the glycolytic pathway and adaptation to intranuclear parasitism within Enterocytozoonidae microsporidia.</title>
        <authorList>
            <person name="Wiredu Boakye D."/>
            <person name="Jaroenlak P."/>
            <person name="Prachumwat A."/>
            <person name="Williams T.A."/>
            <person name="Bateman K.S."/>
            <person name="Itsathitphaisarn O."/>
            <person name="Sritunyalucksana K."/>
            <person name="Paszkiewicz K.H."/>
            <person name="Moore K.A."/>
            <person name="Stentiford G.D."/>
            <person name="Williams B.A."/>
        </authorList>
    </citation>
    <scope>NUCLEOTIDE SEQUENCE [LARGE SCALE GENOMIC DNA]</scope>
    <source>
        <strain evidence="2">canceri</strain>
    </source>
</reference>
<name>A0A1X0QGI2_9MICR</name>
<dbReference type="Proteomes" id="UP000192501">
    <property type="component" value="Unassembled WGS sequence"/>
</dbReference>
<gene>
    <name evidence="1" type="ORF">A0H76_1939</name>
</gene>
<dbReference type="VEuPathDB" id="MicrosporidiaDB:A0H76_1939"/>
<dbReference type="AlphaFoldDB" id="A0A1X0QGI2"/>
<sequence length="64" mass="7284">MRVLSDNFNNLQNTCADTNALHNEAVIPTIIRSFLGRKNKAVFKKVNRTIGKKQYPITLIHCVN</sequence>
<protein>
    <submittedName>
        <fullName evidence="1">Uncharacterized protein</fullName>
    </submittedName>
</protein>
<evidence type="ECO:0000313" key="1">
    <source>
        <dbReference type="EMBL" id="ORD98774.1"/>
    </source>
</evidence>
<dbReference type="EMBL" id="LTAI01000450">
    <property type="protein sequence ID" value="ORD98774.1"/>
    <property type="molecule type" value="Genomic_DNA"/>
</dbReference>
<accession>A0A1X0QGI2</accession>
<organism evidence="1 2">
    <name type="scientific">Hepatospora eriocheir</name>
    <dbReference type="NCBI Taxonomy" id="1081669"/>
    <lineage>
        <taxon>Eukaryota</taxon>
        <taxon>Fungi</taxon>
        <taxon>Fungi incertae sedis</taxon>
        <taxon>Microsporidia</taxon>
        <taxon>Hepatosporidae</taxon>
        <taxon>Hepatospora</taxon>
    </lineage>
</organism>
<comment type="caution">
    <text evidence="1">The sequence shown here is derived from an EMBL/GenBank/DDBJ whole genome shotgun (WGS) entry which is preliminary data.</text>
</comment>
<evidence type="ECO:0000313" key="2">
    <source>
        <dbReference type="Proteomes" id="UP000192501"/>
    </source>
</evidence>